<keyword evidence="3" id="KW-1185">Reference proteome</keyword>
<dbReference type="Pfam" id="PF07793">
    <property type="entry name" value="DUF1631"/>
    <property type="match status" value="1"/>
</dbReference>
<accession>A0ABV2Q7U7</accession>
<proteinExistence type="predicted"/>
<reference evidence="2 3" key="1">
    <citation type="submission" date="2024-06" db="EMBL/GenBank/DDBJ databases">
        <title>Sorghum-associated microbial communities from plants grown in Nebraska, USA.</title>
        <authorList>
            <person name="Schachtman D."/>
        </authorList>
    </citation>
    <scope>NUCLEOTIDE SEQUENCE [LARGE SCALE GENOMIC DNA]</scope>
    <source>
        <strain evidence="2 3">2709</strain>
    </source>
</reference>
<protein>
    <recommendedName>
        <fullName evidence="4">DUF1631 domain-containing protein</fullName>
    </recommendedName>
</protein>
<evidence type="ECO:0000313" key="3">
    <source>
        <dbReference type="Proteomes" id="UP001549320"/>
    </source>
</evidence>
<evidence type="ECO:0008006" key="4">
    <source>
        <dbReference type="Google" id="ProtNLM"/>
    </source>
</evidence>
<feature type="region of interest" description="Disordered" evidence="1">
    <location>
        <begin position="315"/>
        <end position="337"/>
    </location>
</feature>
<dbReference type="Proteomes" id="UP001549320">
    <property type="component" value="Unassembled WGS sequence"/>
</dbReference>
<dbReference type="InterPro" id="IPR012434">
    <property type="entry name" value="DUF1631"/>
</dbReference>
<evidence type="ECO:0000256" key="1">
    <source>
        <dbReference type="SAM" id="MobiDB-lite"/>
    </source>
</evidence>
<feature type="compositionally biased region" description="Basic and acidic residues" evidence="1">
    <location>
        <begin position="236"/>
        <end position="246"/>
    </location>
</feature>
<organism evidence="2 3">
    <name type="scientific">Ottowia thiooxydans</name>
    <dbReference type="NCBI Taxonomy" id="219182"/>
    <lineage>
        <taxon>Bacteria</taxon>
        <taxon>Pseudomonadati</taxon>
        <taxon>Pseudomonadota</taxon>
        <taxon>Betaproteobacteria</taxon>
        <taxon>Burkholderiales</taxon>
        <taxon>Comamonadaceae</taxon>
        <taxon>Ottowia</taxon>
    </lineage>
</organism>
<comment type="caution">
    <text evidence="2">The sequence shown here is derived from an EMBL/GenBank/DDBJ whole genome shotgun (WGS) entry which is preliminary data.</text>
</comment>
<dbReference type="EMBL" id="JBEPSH010000004">
    <property type="protein sequence ID" value="MET4577060.1"/>
    <property type="molecule type" value="Genomic_DNA"/>
</dbReference>
<sequence length="799" mass="87762">MVTSSQQLAPDRRLSQQAREWFAKTMEPAIAALVPVIRHRLASLAQGSSGTPLADVQLAMDAAALFGKQYRRWAEGVFKAWRAALQGSTGPATSGDHSGALGLLDHEVVEQEILVSRLSLAIQDRAHWELNDLRLRIQRLESSRELSSGDIFRPEVMARLLLQSWADQGMTRQMWALVHDSVHAELSDRMTKAYHGVNELLIREGGTAQIDLKSMVRRTESAGGAAGSGSPSVRGPVERREPDRPSTRSAQGPLSTRVAGDTMLSHSGPGGISPSGYAREGQETRSMTSSTPLARARQRAWDVLGQVRRLLGERLNEGESPESSGTSDGAGPPSPPLARALLERRDLFAPTELMRPGDGTVATSVMPVSVEVAAQRLRARTVELKAKAEKSSEKATIEIVALMFQAILAEERIPATVRVWFARLQIPVLRLALAERDFFASVEHPARQLIDRMGACALGFDVGNIAGSQLEREIKRIVQVIEQYPETGRRVYQLVFEEFKKFLGRSLTRSGSALQAATLAQQVEQKDALSIQYTIELRKMLSSVPVREEVREFLFRIWAEVLAMAAVRQGPQHEQTQRYKQAAADLLWSVSAKASRGERSRVVQQLPTLLQNLREGMSTLAMPAPLQDGHIKVINDAVMQAFVSRTEGMSPDMLNELVRGLAGLEGVVTNDAEGDVMLDPGVIELMSGVDAAMLEVIATGGTNPSRSVLSWAEELDLGAWFVLEREAAMIQVQYVWRSQRGQLHLFTSGNGKSYLVQTRRLASYLQAGLLVPVEDEALTVRATRVALAQLDAEPKRLLE</sequence>
<gene>
    <name evidence="2" type="ORF">ABIE13_002171</name>
</gene>
<evidence type="ECO:0000313" key="2">
    <source>
        <dbReference type="EMBL" id="MET4577060.1"/>
    </source>
</evidence>
<feature type="region of interest" description="Disordered" evidence="1">
    <location>
        <begin position="218"/>
        <end position="296"/>
    </location>
</feature>
<dbReference type="RefSeq" id="WP_354443128.1">
    <property type="nucleotide sequence ID" value="NZ_JBEPSH010000004.1"/>
</dbReference>
<name>A0ABV2Q7U7_9BURK</name>